<dbReference type="CDD" id="cd00564">
    <property type="entry name" value="TMP_TenI"/>
    <property type="match status" value="1"/>
</dbReference>
<proteinExistence type="predicted"/>
<dbReference type="InterPro" id="IPR036206">
    <property type="entry name" value="ThiamineP_synth_sf"/>
</dbReference>
<dbReference type="Pfam" id="PF02581">
    <property type="entry name" value="TMP-TENI"/>
    <property type="match status" value="1"/>
</dbReference>
<dbReference type="PANTHER" id="PTHR20857">
    <property type="entry name" value="THIAMINE-PHOSPHATE PYROPHOSPHORYLASE"/>
    <property type="match status" value="1"/>
</dbReference>
<dbReference type="GO" id="GO:0005737">
    <property type="term" value="C:cytoplasm"/>
    <property type="evidence" value="ECO:0007669"/>
    <property type="project" value="TreeGrafter"/>
</dbReference>
<dbReference type="Proteomes" id="UP000291236">
    <property type="component" value="Chromosome"/>
</dbReference>
<reference evidence="4 5" key="1">
    <citation type="submission" date="2018-12" db="EMBL/GenBank/DDBJ databases">
        <title>Rubrispira sanarue gen. nov., sp., nov., a member of the order Silvanigrellales, isolated from a brackish lake in Hamamatsu Japan.</title>
        <authorList>
            <person name="Maejima Y."/>
            <person name="Iino T."/>
            <person name="Muraguchi Y."/>
            <person name="Fukuda K."/>
            <person name="Nojiri H."/>
            <person name="Ohkuma M."/>
            <person name="Moriuchi R."/>
            <person name="Dohra H."/>
            <person name="Kimbara K."/>
            <person name="Shintani M."/>
        </authorList>
    </citation>
    <scope>NUCLEOTIDE SEQUENCE [LARGE SCALE GENOMIC DNA]</scope>
    <source>
        <strain evidence="4 5">RF1110005</strain>
    </source>
</reference>
<dbReference type="AlphaFoldDB" id="A0A4P2VMX8"/>
<dbReference type="EMBL" id="AP019368">
    <property type="protein sequence ID" value="BBH54361.1"/>
    <property type="molecule type" value="Genomic_DNA"/>
</dbReference>
<evidence type="ECO:0000256" key="2">
    <source>
        <dbReference type="ARBA" id="ARBA00022977"/>
    </source>
</evidence>
<organism evidence="4 5">
    <name type="scientific">Fluviispira sanaruensis</name>
    <dbReference type="NCBI Taxonomy" id="2493639"/>
    <lineage>
        <taxon>Bacteria</taxon>
        <taxon>Pseudomonadati</taxon>
        <taxon>Bdellovibrionota</taxon>
        <taxon>Oligoflexia</taxon>
        <taxon>Silvanigrellales</taxon>
        <taxon>Silvanigrellaceae</taxon>
        <taxon>Fluviispira</taxon>
    </lineage>
</organism>
<dbReference type="RefSeq" id="WP_216678685.1">
    <property type="nucleotide sequence ID" value="NZ_AP019368.1"/>
</dbReference>
<evidence type="ECO:0000256" key="1">
    <source>
        <dbReference type="ARBA" id="ARBA00004948"/>
    </source>
</evidence>
<dbReference type="PANTHER" id="PTHR20857:SF15">
    <property type="entry name" value="THIAMINE-PHOSPHATE SYNTHASE"/>
    <property type="match status" value="1"/>
</dbReference>
<dbReference type="GO" id="GO:0004789">
    <property type="term" value="F:thiamine-phosphate diphosphorylase activity"/>
    <property type="evidence" value="ECO:0007669"/>
    <property type="project" value="TreeGrafter"/>
</dbReference>
<feature type="domain" description="Thiamine phosphate synthase/TenI" evidence="3">
    <location>
        <begin position="17"/>
        <end position="193"/>
    </location>
</feature>
<accession>A0A4P2VMX8</accession>
<evidence type="ECO:0000313" key="4">
    <source>
        <dbReference type="EMBL" id="BBH54361.1"/>
    </source>
</evidence>
<sequence>MLEIDKNKMRFYPIVDNFEWVRKLIQWGAKSIQLRIKINNNVPNNYEAGVYLENQIKSSIEYCKKHQCQLFINDYWELALKYKAFGIHLGYEDSHQADLMALQNAKINLGLSTHDYNELNFALKLNPSYIALGPIFPTQTKIMRFAPQGISRITEWRNLIPANIPLVAIGGISLEHGFSIYSAGADSISVISDFKSSQHPEGRVKNWIQIGECL</sequence>
<dbReference type="InterPro" id="IPR022998">
    <property type="entry name" value="ThiamineP_synth_TenI"/>
</dbReference>
<dbReference type="InterPro" id="IPR013785">
    <property type="entry name" value="Aldolase_TIM"/>
</dbReference>
<keyword evidence="2" id="KW-0784">Thiamine biosynthesis</keyword>
<dbReference type="KEGG" id="sbf:JCM31447_28250"/>
<protein>
    <submittedName>
        <fullName evidence="4">Thiamine phosphate synthase</fullName>
    </submittedName>
</protein>
<comment type="pathway">
    <text evidence="1">Cofactor biosynthesis; thiamine diphosphate biosynthesis.</text>
</comment>
<evidence type="ECO:0000313" key="5">
    <source>
        <dbReference type="Proteomes" id="UP000291236"/>
    </source>
</evidence>
<keyword evidence="5" id="KW-1185">Reference proteome</keyword>
<dbReference type="GO" id="GO:0009228">
    <property type="term" value="P:thiamine biosynthetic process"/>
    <property type="evidence" value="ECO:0007669"/>
    <property type="project" value="UniProtKB-KW"/>
</dbReference>
<dbReference type="Gene3D" id="3.20.20.70">
    <property type="entry name" value="Aldolase class I"/>
    <property type="match status" value="1"/>
</dbReference>
<name>A0A4P2VMX8_FLUSA</name>
<gene>
    <name evidence="4" type="ORF">JCM31447_28250</name>
</gene>
<evidence type="ECO:0000259" key="3">
    <source>
        <dbReference type="Pfam" id="PF02581"/>
    </source>
</evidence>
<dbReference type="SUPFAM" id="SSF51391">
    <property type="entry name" value="Thiamin phosphate synthase"/>
    <property type="match status" value="1"/>
</dbReference>